<dbReference type="InterPro" id="IPR008462">
    <property type="entry name" value="CsbD"/>
</dbReference>
<feature type="domain" description="CsbD-like" evidence="3">
    <location>
        <begin position="6"/>
        <end position="57"/>
    </location>
</feature>
<dbReference type="Proteomes" id="UP001055125">
    <property type="component" value="Unassembled WGS sequence"/>
</dbReference>
<evidence type="ECO:0000313" key="5">
    <source>
        <dbReference type="Proteomes" id="UP001055125"/>
    </source>
</evidence>
<evidence type="ECO:0000259" key="3">
    <source>
        <dbReference type="Pfam" id="PF05532"/>
    </source>
</evidence>
<reference evidence="4" key="2">
    <citation type="submission" date="2021-08" db="EMBL/GenBank/DDBJ databases">
        <authorList>
            <person name="Tani A."/>
            <person name="Ola A."/>
            <person name="Ogura Y."/>
            <person name="Katsura K."/>
            <person name="Hayashi T."/>
        </authorList>
    </citation>
    <scope>NUCLEOTIDE SEQUENCE</scope>
    <source>
        <strain evidence="4">DSM 19015</strain>
    </source>
</reference>
<dbReference type="Pfam" id="PF05532">
    <property type="entry name" value="CsbD"/>
    <property type="match status" value="1"/>
</dbReference>
<proteinExistence type="inferred from homology"/>
<protein>
    <recommendedName>
        <fullName evidence="3">CsbD-like domain-containing protein</fullName>
    </recommendedName>
</protein>
<comment type="caution">
    <text evidence="4">The sequence shown here is derived from an EMBL/GenBank/DDBJ whole genome shotgun (WGS) entry which is preliminary data.</text>
</comment>
<organism evidence="4 5">
    <name type="scientific">Methylobacterium iners</name>
    <dbReference type="NCBI Taxonomy" id="418707"/>
    <lineage>
        <taxon>Bacteria</taxon>
        <taxon>Pseudomonadati</taxon>
        <taxon>Pseudomonadota</taxon>
        <taxon>Alphaproteobacteria</taxon>
        <taxon>Hyphomicrobiales</taxon>
        <taxon>Methylobacteriaceae</taxon>
        <taxon>Methylobacterium</taxon>
    </lineage>
</organism>
<dbReference type="RefSeq" id="WP_238242146.1">
    <property type="nucleotide sequence ID" value="NZ_BPQP01000002.1"/>
</dbReference>
<evidence type="ECO:0000313" key="4">
    <source>
        <dbReference type="EMBL" id="GJD92979.1"/>
    </source>
</evidence>
<accession>A0ABQ4RQF7</accession>
<gene>
    <name evidence="4" type="ORF">OCOJLMKI_0164</name>
</gene>
<evidence type="ECO:0000256" key="1">
    <source>
        <dbReference type="ARBA" id="ARBA00009129"/>
    </source>
</evidence>
<dbReference type="Gene3D" id="1.10.1470.10">
    <property type="entry name" value="YjbJ"/>
    <property type="match status" value="1"/>
</dbReference>
<evidence type="ECO:0000256" key="2">
    <source>
        <dbReference type="SAM" id="MobiDB-lite"/>
    </source>
</evidence>
<name>A0ABQ4RQF7_9HYPH</name>
<feature type="region of interest" description="Disordered" evidence="2">
    <location>
        <begin position="1"/>
        <end position="24"/>
    </location>
</feature>
<dbReference type="InterPro" id="IPR036629">
    <property type="entry name" value="YjbJ_sf"/>
</dbReference>
<sequence length="59" mass="6068">MAVDKDRVEGSATNLGGKVKEGVGTLTGDEKLKNEGVADQVKGKVQNVVGGIKDTLKGK</sequence>
<dbReference type="SUPFAM" id="SSF69047">
    <property type="entry name" value="Hypothetical protein YjbJ"/>
    <property type="match status" value="1"/>
</dbReference>
<keyword evidence="5" id="KW-1185">Reference proteome</keyword>
<reference evidence="4" key="1">
    <citation type="journal article" date="2021" name="Front. Microbiol.">
        <title>Comprehensive Comparative Genomics and Phenotyping of Methylobacterium Species.</title>
        <authorList>
            <person name="Alessa O."/>
            <person name="Ogura Y."/>
            <person name="Fujitani Y."/>
            <person name="Takami H."/>
            <person name="Hayashi T."/>
            <person name="Sahin N."/>
            <person name="Tani A."/>
        </authorList>
    </citation>
    <scope>NUCLEOTIDE SEQUENCE</scope>
    <source>
        <strain evidence="4">DSM 19015</strain>
    </source>
</reference>
<comment type="similarity">
    <text evidence="1">Belongs to the UPF0337 (CsbD) family.</text>
</comment>
<dbReference type="EMBL" id="BPQP01000002">
    <property type="protein sequence ID" value="GJD92979.1"/>
    <property type="molecule type" value="Genomic_DNA"/>
</dbReference>